<name>A0ABQ8S525_PERAM</name>
<accession>A0ABQ8S525</accession>
<gene>
    <name evidence="3" type="ORF">ANN_26120</name>
</gene>
<evidence type="ECO:0000313" key="3">
    <source>
        <dbReference type="EMBL" id="KAJ4429119.1"/>
    </source>
</evidence>
<dbReference type="InterPro" id="IPR057074">
    <property type="entry name" value="IR75A_N"/>
</dbReference>
<dbReference type="Proteomes" id="UP001148838">
    <property type="component" value="Unassembled WGS sequence"/>
</dbReference>
<comment type="caution">
    <text evidence="3">The sequence shown here is derived from an EMBL/GenBank/DDBJ whole genome shotgun (WGS) entry which is preliminary data.</text>
</comment>
<feature type="region of interest" description="Disordered" evidence="1">
    <location>
        <begin position="1"/>
        <end position="23"/>
    </location>
</feature>
<reference evidence="3 4" key="1">
    <citation type="journal article" date="2022" name="Allergy">
        <title>Genome assembly and annotation of Periplaneta americana reveal a comprehensive cockroach allergen profile.</title>
        <authorList>
            <person name="Wang L."/>
            <person name="Xiong Q."/>
            <person name="Saelim N."/>
            <person name="Wang L."/>
            <person name="Nong W."/>
            <person name="Wan A.T."/>
            <person name="Shi M."/>
            <person name="Liu X."/>
            <person name="Cao Q."/>
            <person name="Hui J.H.L."/>
            <person name="Sookrung N."/>
            <person name="Leung T.F."/>
            <person name="Tungtrongchitr A."/>
            <person name="Tsui S.K.W."/>
        </authorList>
    </citation>
    <scope>NUCLEOTIDE SEQUENCE [LARGE SCALE GENOMIC DNA]</scope>
    <source>
        <strain evidence="3">PWHHKU_190912</strain>
    </source>
</reference>
<feature type="domain" description="Ionotropic receptor 75a N-terminal" evidence="2">
    <location>
        <begin position="32"/>
        <end position="126"/>
    </location>
</feature>
<feature type="compositionally biased region" description="Basic and acidic residues" evidence="1">
    <location>
        <begin position="1"/>
        <end position="12"/>
    </location>
</feature>
<proteinExistence type="predicted"/>
<evidence type="ECO:0000259" key="2">
    <source>
        <dbReference type="Pfam" id="PF24576"/>
    </source>
</evidence>
<dbReference type="EMBL" id="JAJSOF020000036">
    <property type="protein sequence ID" value="KAJ4429119.1"/>
    <property type="molecule type" value="Genomic_DNA"/>
</dbReference>
<organism evidence="3 4">
    <name type="scientific">Periplaneta americana</name>
    <name type="common">American cockroach</name>
    <name type="synonym">Blatta americana</name>
    <dbReference type="NCBI Taxonomy" id="6978"/>
    <lineage>
        <taxon>Eukaryota</taxon>
        <taxon>Metazoa</taxon>
        <taxon>Ecdysozoa</taxon>
        <taxon>Arthropoda</taxon>
        <taxon>Hexapoda</taxon>
        <taxon>Insecta</taxon>
        <taxon>Pterygota</taxon>
        <taxon>Neoptera</taxon>
        <taxon>Polyneoptera</taxon>
        <taxon>Dictyoptera</taxon>
        <taxon>Blattodea</taxon>
        <taxon>Blattoidea</taxon>
        <taxon>Blattidae</taxon>
        <taxon>Blattinae</taxon>
        <taxon>Periplaneta</taxon>
    </lineage>
</organism>
<sequence>MSQREEEDKKLNQEGFTGDQEKASSRLHFSDAKWVLLSDFQYRDTQKIDKFFNNTYVSLDCEFLVAHPTGGHHARVDISEVYRISQGTLLQRSFFGVWRQGFGIEGTNESFFERRSDLQGMVLKAAAITEAPVTILKEKNDKLVLDGFFGKVWQVLERRLNFT</sequence>
<evidence type="ECO:0000256" key="1">
    <source>
        <dbReference type="SAM" id="MobiDB-lite"/>
    </source>
</evidence>
<dbReference type="Pfam" id="PF24576">
    <property type="entry name" value="IR75A_N"/>
    <property type="match status" value="1"/>
</dbReference>
<evidence type="ECO:0000313" key="4">
    <source>
        <dbReference type="Proteomes" id="UP001148838"/>
    </source>
</evidence>
<keyword evidence="4" id="KW-1185">Reference proteome</keyword>
<protein>
    <recommendedName>
        <fullName evidence="2">Ionotropic receptor 75a N-terminal domain-containing protein</fullName>
    </recommendedName>
</protein>